<evidence type="ECO:0000256" key="1">
    <source>
        <dbReference type="ARBA" id="ARBA00001096"/>
    </source>
</evidence>
<dbReference type="EMBL" id="CAKKNE010000002">
    <property type="protein sequence ID" value="CAH0369829.1"/>
    <property type="molecule type" value="Genomic_DNA"/>
</dbReference>
<gene>
    <name evidence="8" type="ORF">PECAL_2P29710</name>
</gene>
<evidence type="ECO:0000256" key="6">
    <source>
        <dbReference type="PIRSR" id="PIRSR016020-2"/>
    </source>
</evidence>
<feature type="binding site" evidence="6">
    <location>
        <position position="149"/>
    </location>
    <ligand>
        <name>substrate</name>
    </ligand>
</feature>
<feature type="binding site" evidence="6">
    <location>
        <position position="118"/>
    </location>
    <ligand>
        <name>substrate</name>
    </ligand>
</feature>
<dbReference type="PIRSF" id="PIRSF016020">
    <property type="entry name" value="PHexose_mutarotase"/>
    <property type="match status" value="1"/>
</dbReference>
<keyword evidence="9" id="KW-1185">Reference proteome</keyword>
<evidence type="ECO:0000256" key="5">
    <source>
        <dbReference type="PIRSR" id="PIRSR016020-1"/>
    </source>
</evidence>
<comment type="catalytic activity">
    <reaction evidence="1">
        <text>alpha-D-glucose 6-phosphate = beta-D-glucose 6-phosphate</text>
        <dbReference type="Rhea" id="RHEA:16249"/>
        <dbReference type="ChEBI" id="CHEBI:58225"/>
        <dbReference type="ChEBI" id="CHEBI:58247"/>
        <dbReference type="EC" id="5.1.3.15"/>
    </reaction>
</comment>
<dbReference type="InterPro" id="IPR008183">
    <property type="entry name" value="Aldose_1/G6P_1-epimerase"/>
</dbReference>
<dbReference type="PANTHER" id="PTHR11122:SF13">
    <property type="entry name" value="GLUCOSE-6-PHOSPHATE 1-EPIMERASE"/>
    <property type="match status" value="1"/>
</dbReference>
<evidence type="ECO:0000313" key="8">
    <source>
        <dbReference type="EMBL" id="CAH0369829.1"/>
    </source>
</evidence>
<feature type="active site" evidence="5">
    <location>
        <position position="335"/>
    </location>
</feature>
<dbReference type="OrthoDB" id="1659429at2759"/>
<dbReference type="InterPro" id="IPR025532">
    <property type="entry name" value="G6P_1-epimerase"/>
</dbReference>
<proteinExistence type="inferred from homology"/>
<evidence type="ECO:0000256" key="7">
    <source>
        <dbReference type="SAM" id="MobiDB-lite"/>
    </source>
</evidence>
<name>A0A8J2SNR1_9STRA</name>
<dbReference type="GO" id="GO:0005975">
    <property type="term" value="P:carbohydrate metabolic process"/>
    <property type="evidence" value="ECO:0007669"/>
    <property type="project" value="InterPro"/>
</dbReference>
<accession>A0A8J2SNR1</accession>
<dbReference type="GO" id="GO:0030246">
    <property type="term" value="F:carbohydrate binding"/>
    <property type="evidence" value="ECO:0007669"/>
    <property type="project" value="InterPro"/>
</dbReference>
<dbReference type="SUPFAM" id="SSF74650">
    <property type="entry name" value="Galactose mutarotase-like"/>
    <property type="match status" value="1"/>
</dbReference>
<feature type="non-terminal residue" evidence="8">
    <location>
        <position position="1"/>
    </location>
</feature>
<evidence type="ECO:0000313" key="9">
    <source>
        <dbReference type="Proteomes" id="UP000789595"/>
    </source>
</evidence>
<dbReference type="EC" id="5.1.3.15" evidence="3"/>
<comment type="caution">
    <text evidence="8">The sequence shown here is derived from an EMBL/GenBank/DDBJ whole genome shotgun (WGS) entry which is preliminary data.</text>
</comment>
<protein>
    <recommendedName>
        <fullName evidence="3">glucose-6-phosphate 1-epimerase</fullName>
        <ecNumber evidence="3">5.1.3.15</ecNumber>
    </recommendedName>
</protein>
<dbReference type="Proteomes" id="UP000789595">
    <property type="component" value="Unassembled WGS sequence"/>
</dbReference>
<feature type="compositionally biased region" description="Polar residues" evidence="7">
    <location>
        <begin position="23"/>
        <end position="32"/>
    </location>
</feature>
<dbReference type="InterPro" id="IPR011013">
    <property type="entry name" value="Gal_mutarotase_sf_dom"/>
</dbReference>
<evidence type="ECO:0000256" key="2">
    <source>
        <dbReference type="ARBA" id="ARBA00005866"/>
    </source>
</evidence>
<evidence type="ECO:0000256" key="4">
    <source>
        <dbReference type="ARBA" id="ARBA00023235"/>
    </source>
</evidence>
<dbReference type="GO" id="GO:0005737">
    <property type="term" value="C:cytoplasm"/>
    <property type="evidence" value="ECO:0007669"/>
    <property type="project" value="TreeGrafter"/>
</dbReference>
<evidence type="ECO:0000256" key="3">
    <source>
        <dbReference type="ARBA" id="ARBA00012083"/>
    </source>
</evidence>
<feature type="region of interest" description="Disordered" evidence="7">
    <location>
        <begin position="1"/>
        <end position="41"/>
    </location>
</feature>
<feature type="compositionally biased region" description="Basic and acidic residues" evidence="7">
    <location>
        <begin position="12"/>
        <end position="22"/>
    </location>
</feature>
<keyword evidence="4" id="KW-0413">Isomerase</keyword>
<reference evidence="8" key="1">
    <citation type="submission" date="2021-11" db="EMBL/GenBank/DDBJ databases">
        <authorList>
            <consortium name="Genoscope - CEA"/>
            <person name="William W."/>
        </authorList>
    </citation>
    <scope>NUCLEOTIDE SEQUENCE</scope>
</reference>
<feature type="active site" evidence="5">
    <location>
        <position position="220"/>
    </location>
</feature>
<dbReference type="PANTHER" id="PTHR11122">
    <property type="entry name" value="APOSPORY-ASSOCIATED PROTEIN C-RELATED"/>
    <property type="match status" value="1"/>
</dbReference>
<feature type="binding site" evidence="6">
    <location>
        <position position="144"/>
    </location>
    <ligand>
        <name>substrate</name>
    </ligand>
</feature>
<organism evidence="8 9">
    <name type="scientific">Pelagomonas calceolata</name>
    <dbReference type="NCBI Taxonomy" id="35677"/>
    <lineage>
        <taxon>Eukaryota</taxon>
        <taxon>Sar</taxon>
        <taxon>Stramenopiles</taxon>
        <taxon>Ochrophyta</taxon>
        <taxon>Pelagophyceae</taxon>
        <taxon>Pelagomonadales</taxon>
        <taxon>Pelagomonadaceae</taxon>
        <taxon>Pelagomonas</taxon>
    </lineage>
</organism>
<dbReference type="CDD" id="cd09020">
    <property type="entry name" value="D-hex-6-P-epi_like"/>
    <property type="match status" value="1"/>
</dbReference>
<dbReference type="InterPro" id="IPR014718">
    <property type="entry name" value="GH-type_carb-bd"/>
</dbReference>
<dbReference type="Pfam" id="PF01263">
    <property type="entry name" value="Aldose_epim"/>
    <property type="match status" value="1"/>
</dbReference>
<dbReference type="GO" id="GO:0047938">
    <property type="term" value="F:glucose-6-phosphate 1-epimerase activity"/>
    <property type="evidence" value="ECO:0007669"/>
    <property type="project" value="UniProtKB-EC"/>
</dbReference>
<dbReference type="Gene3D" id="2.70.98.10">
    <property type="match status" value="1"/>
</dbReference>
<comment type="similarity">
    <text evidence="2">Belongs to the glucose-6-phosphate 1-epimerase family.</text>
</comment>
<dbReference type="AlphaFoldDB" id="A0A8J2SNR1"/>
<sequence>CKKSHRRPLGRQGDKQGSRCDSCDTSADLQQRNRAKKQATMASKLDRLAAMARDGAKSTVAEATGANGQPKVILEHGSGALAEIYAHGATVTRYRSPGGREVLWTSSIAVFDGKKAIRGGIPVVFPFFGPNPDERVGTIAECPQHGFARTSRWSIADLSVTSEGGCKVVFQLQDSEATRGIWPFAFKLTYEVVLDEDSLATSLTITNSGEREMAPQCLLHTYLNVADSKQVMIFGLEESEYADKLTGKTEQEDMPAIQFRGETDRIYSGASRKACPLAVRPEGVRVDAHGALLEKDGTVTAEIAADVVIWNPHVNKAKAMGDFDDDGWTAMACVEPGIVASDRTDIAPGASLVLSQTIAPED</sequence>